<proteinExistence type="predicted"/>
<feature type="transmembrane region" description="Helical" evidence="1">
    <location>
        <begin position="6"/>
        <end position="24"/>
    </location>
</feature>
<dbReference type="AlphaFoldDB" id="A0A939INZ6"/>
<reference evidence="2" key="1">
    <citation type="submission" date="2021-02" db="EMBL/GenBank/DDBJ databases">
        <title>PHA producing bacteria isolated from coastal sediment in Guangdong, Shenzhen.</title>
        <authorList>
            <person name="Zheng W."/>
            <person name="Yu S."/>
            <person name="Huang Y."/>
        </authorList>
    </citation>
    <scope>NUCLEOTIDE SEQUENCE</scope>
    <source>
        <strain evidence="2">TN14-10</strain>
    </source>
</reference>
<evidence type="ECO:0008006" key="4">
    <source>
        <dbReference type="Google" id="ProtNLM"/>
    </source>
</evidence>
<keyword evidence="1" id="KW-0812">Transmembrane</keyword>
<keyword evidence="1" id="KW-1133">Transmembrane helix</keyword>
<dbReference type="EMBL" id="JAFKCZ010000023">
    <property type="protein sequence ID" value="MBN7799065.1"/>
    <property type="molecule type" value="Genomic_DNA"/>
</dbReference>
<evidence type="ECO:0000256" key="1">
    <source>
        <dbReference type="SAM" id="Phobius"/>
    </source>
</evidence>
<sequence>MLILKIGLLAVYLAAAASLVVPVLGPGDIYLQYVALALLAIHALETVFTFQILQRHPGGMAQSVLLCLLFGVVHWAPLKKSGS</sequence>
<dbReference type="Proteomes" id="UP000664303">
    <property type="component" value="Unassembled WGS sequence"/>
</dbReference>
<accession>A0A939INZ6</accession>
<feature type="transmembrane region" description="Helical" evidence="1">
    <location>
        <begin position="59"/>
        <end position="78"/>
    </location>
</feature>
<keyword evidence="1" id="KW-0472">Membrane</keyword>
<comment type="caution">
    <text evidence="2">The sequence shown here is derived from an EMBL/GenBank/DDBJ whole genome shotgun (WGS) entry which is preliminary data.</text>
</comment>
<evidence type="ECO:0000313" key="2">
    <source>
        <dbReference type="EMBL" id="MBN7799065.1"/>
    </source>
</evidence>
<dbReference type="RefSeq" id="WP_206562513.1">
    <property type="nucleotide sequence ID" value="NZ_JAFKCZ010000023.1"/>
</dbReference>
<feature type="transmembrane region" description="Helical" evidence="1">
    <location>
        <begin position="31"/>
        <end position="53"/>
    </location>
</feature>
<keyword evidence="3" id="KW-1185">Reference proteome</keyword>
<protein>
    <recommendedName>
        <fullName evidence="4">DUF1145 domain-containing protein</fullName>
    </recommendedName>
</protein>
<gene>
    <name evidence="2" type="ORF">JYP50_20880</name>
</gene>
<name>A0A939INZ6_9GAMM</name>
<organism evidence="2 3">
    <name type="scientific">Parahaliea mediterranea</name>
    <dbReference type="NCBI Taxonomy" id="651086"/>
    <lineage>
        <taxon>Bacteria</taxon>
        <taxon>Pseudomonadati</taxon>
        <taxon>Pseudomonadota</taxon>
        <taxon>Gammaproteobacteria</taxon>
        <taxon>Cellvibrionales</taxon>
        <taxon>Halieaceae</taxon>
        <taxon>Parahaliea</taxon>
    </lineage>
</organism>
<evidence type="ECO:0000313" key="3">
    <source>
        <dbReference type="Proteomes" id="UP000664303"/>
    </source>
</evidence>